<proteinExistence type="predicted"/>
<reference evidence="1" key="1">
    <citation type="journal article" date="2020" name="Ecol. Evol.">
        <title>Genome structure and content of the rice root-knot nematode (Meloidogyne graminicola).</title>
        <authorList>
            <person name="Phan N.T."/>
            <person name="Danchin E.G.J."/>
            <person name="Klopp C."/>
            <person name="Perfus-Barbeoch L."/>
            <person name="Kozlowski D.K."/>
            <person name="Koutsovoulos G.D."/>
            <person name="Lopez-Roques C."/>
            <person name="Bouchez O."/>
            <person name="Zahm M."/>
            <person name="Besnard G."/>
            <person name="Bellafiore S."/>
        </authorList>
    </citation>
    <scope>NUCLEOTIDE SEQUENCE</scope>
    <source>
        <strain evidence="1">VN-18</strain>
    </source>
</reference>
<organism evidence="1 2">
    <name type="scientific">Meloidogyne graminicola</name>
    <dbReference type="NCBI Taxonomy" id="189291"/>
    <lineage>
        <taxon>Eukaryota</taxon>
        <taxon>Metazoa</taxon>
        <taxon>Ecdysozoa</taxon>
        <taxon>Nematoda</taxon>
        <taxon>Chromadorea</taxon>
        <taxon>Rhabditida</taxon>
        <taxon>Tylenchina</taxon>
        <taxon>Tylenchomorpha</taxon>
        <taxon>Tylenchoidea</taxon>
        <taxon>Meloidogynidae</taxon>
        <taxon>Meloidogyninae</taxon>
        <taxon>Meloidogyne</taxon>
    </lineage>
</organism>
<keyword evidence="2" id="KW-1185">Reference proteome</keyword>
<name>A0A8S9ZZZ0_9BILA</name>
<comment type="caution">
    <text evidence="1">The sequence shown here is derived from an EMBL/GenBank/DDBJ whole genome shotgun (WGS) entry which is preliminary data.</text>
</comment>
<dbReference type="Proteomes" id="UP000605970">
    <property type="component" value="Unassembled WGS sequence"/>
</dbReference>
<accession>A0A8S9ZZZ0</accession>
<dbReference type="AlphaFoldDB" id="A0A8S9ZZZ0"/>
<gene>
    <name evidence="1" type="ORF">Mgra_00001626</name>
</gene>
<evidence type="ECO:0000313" key="2">
    <source>
        <dbReference type="Proteomes" id="UP000605970"/>
    </source>
</evidence>
<evidence type="ECO:0000313" key="1">
    <source>
        <dbReference type="EMBL" id="KAF7638818.1"/>
    </source>
</evidence>
<dbReference type="EMBL" id="JABEBT010000009">
    <property type="protein sequence ID" value="KAF7638818.1"/>
    <property type="molecule type" value="Genomic_DNA"/>
</dbReference>
<sequence>MPIVCRCLFNKKNVVQTKNDSNTSKCKIVQFSPLCGCTLKCLKNKPIINKKSTDENEMENELNFEKEKVEIEER</sequence>
<protein>
    <submittedName>
        <fullName evidence="1">Uncharacterized protein</fullName>
    </submittedName>
</protein>